<sequence length="19" mass="2107">MKGCLTESSWVLHAKMASQ</sequence>
<proteinExistence type="predicted"/>
<reference evidence="1" key="1">
    <citation type="submission" date="2014-11" db="EMBL/GenBank/DDBJ databases">
        <authorList>
            <person name="Amaro Gonzalez C."/>
        </authorList>
    </citation>
    <scope>NUCLEOTIDE SEQUENCE</scope>
</reference>
<evidence type="ECO:0000313" key="1">
    <source>
        <dbReference type="EMBL" id="JAH41552.1"/>
    </source>
</evidence>
<dbReference type="EMBL" id="GBXM01067025">
    <property type="protein sequence ID" value="JAH41552.1"/>
    <property type="molecule type" value="Transcribed_RNA"/>
</dbReference>
<accession>A0A0E9SJZ2</accession>
<reference evidence="1" key="2">
    <citation type="journal article" date="2015" name="Fish Shellfish Immunol.">
        <title>Early steps in the European eel (Anguilla anguilla)-Vibrio vulnificus interaction in the gills: Role of the RtxA13 toxin.</title>
        <authorList>
            <person name="Callol A."/>
            <person name="Pajuelo D."/>
            <person name="Ebbesson L."/>
            <person name="Teles M."/>
            <person name="MacKenzie S."/>
            <person name="Amaro C."/>
        </authorList>
    </citation>
    <scope>NUCLEOTIDE SEQUENCE</scope>
</reference>
<name>A0A0E9SJZ2_ANGAN</name>
<organism evidence="1">
    <name type="scientific">Anguilla anguilla</name>
    <name type="common">European freshwater eel</name>
    <name type="synonym">Muraena anguilla</name>
    <dbReference type="NCBI Taxonomy" id="7936"/>
    <lineage>
        <taxon>Eukaryota</taxon>
        <taxon>Metazoa</taxon>
        <taxon>Chordata</taxon>
        <taxon>Craniata</taxon>
        <taxon>Vertebrata</taxon>
        <taxon>Euteleostomi</taxon>
        <taxon>Actinopterygii</taxon>
        <taxon>Neopterygii</taxon>
        <taxon>Teleostei</taxon>
        <taxon>Anguilliformes</taxon>
        <taxon>Anguillidae</taxon>
        <taxon>Anguilla</taxon>
    </lineage>
</organism>
<dbReference type="AlphaFoldDB" id="A0A0E9SJZ2"/>
<protein>
    <submittedName>
        <fullName evidence="1">Uncharacterized protein</fullName>
    </submittedName>
</protein>